<comment type="similarity">
    <text evidence="2">Belongs to the GtrA family.</text>
</comment>
<dbReference type="InterPro" id="IPR007267">
    <property type="entry name" value="GtrA_DPMS_TM"/>
</dbReference>
<proteinExistence type="inferred from homology"/>
<feature type="transmembrane region" description="Helical" evidence="6">
    <location>
        <begin position="88"/>
        <end position="107"/>
    </location>
</feature>
<evidence type="ECO:0000256" key="1">
    <source>
        <dbReference type="ARBA" id="ARBA00004141"/>
    </source>
</evidence>
<feature type="transmembrane region" description="Helical" evidence="6">
    <location>
        <begin position="40"/>
        <end position="60"/>
    </location>
</feature>
<evidence type="ECO:0000313" key="8">
    <source>
        <dbReference type="EMBL" id="PPQ29419.1"/>
    </source>
</evidence>
<keyword evidence="3 6" id="KW-0812">Transmembrane</keyword>
<dbReference type="EMBL" id="NHRY01000227">
    <property type="protein sequence ID" value="PPQ29419.1"/>
    <property type="molecule type" value="Genomic_DNA"/>
</dbReference>
<name>A0A2S6N478_RHOGL</name>
<protein>
    <recommendedName>
        <fullName evidence="7">GtrA/DPMS transmembrane domain-containing protein</fullName>
    </recommendedName>
</protein>
<evidence type="ECO:0000259" key="7">
    <source>
        <dbReference type="Pfam" id="PF04138"/>
    </source>
</evidence>
<dbReference type="PANTHER" id="PTHR38459">
    <property type="entry name" value="PROPHAGE BACTOPRENOL-LINKED GLUCOSE TRANSLOCASE HOMOLOG"/>
    <property type="match status" value="1"/>
</dbReference>
<keyword evidence="9" id="KW-1185">Reference proteome</keyword>
<sequence length="137" mass="14734">MPSVSPARLIMAIQFVRFIIVGFGGLIVDTITVYSLRHALGLYGAGMVAYGTAATTTWALNRIWTFRGHGTGAGAIHAQWARFMATNFAGFVLNRGTYALLVTFLPIAAQQPIIAIAAGSVAGVFVNFNLSRRLVFR</sequence>
<evidence type="ECO:0000256" key="3">
    <source>
        <dbReference type="ARBA" id="ARBA00022692"/>
    </source>
</evidence>
<reference evidence="8 9" key="1">
    <citation type="journal article" date="2018" name="Arch. Microbiol.">
        <title>New insights into the metabolic potential of the phototrophic purple bacterium Rhodopila globiformis DSM 161(T) from its draft genome sequence and evidence for a vanadium-dependent nitrogenase.</title>
        <authorList>
            <person name="Imhoff J.F."/>
            <person name="Rahn T."/>
            <person name="Kunzel S."/>
            <person name="Neulinger S.C."/>
        </authorList>
    </citation>
    <scope>NUCLEOTIDE SEQUENCE [LARGE SCALE GENOMIC DNA]</scope>
    <source>
        <strain evidence="8 9">DSM 161</strain>
    </source>
</reference>
<evidence type="ECO:0000256" key="6">
    <source>
        <dbReference type="SAM" id="Phobius"/>
    </source>
</evidence>
<dbReference type="OrthoDB" id="7360864at2"/>
<comment type="subcellular location">
    <subcellularLocation>
        <location evidence="1">Membrane</location>
        <topology evidence="1">Multi-pass membrane protein</topology>
    </subcellularLocation>
</comment>
<dbReference type="GO" id="GO:0005886">
    <property type="term" value="C:plasma membrane"/>
    <property type="evidence" value="ECO:0007669"/>
    <property type="project" value="TreeGrafter"/>
</dbReference>
<feature type="domain" description="GtrA/DPMS transmembrane" evidence="7">
    <location>
        <begin position="17"/>
        <end position="136"/>
    </location>
</feature>
<dbReference type="Pfam" id="PF04138">
    <property type="entry name" value="GtrA_DPMS_TM"/>
    <property type="match status" value="1"/>
</dbReference>
<keyword evidence="4 6" id="KW-1133">Transmembrane helix</keyword>
<evidence type="ECO:0000256" key="5">
    <source>
        <dbReference type="ARBA" id="ARBA00023136"/>
    </source>
</evidence>
<feature type="transmembrane region" description="Helical" evidence="6">
    <location>
        <begin position="113"/>
        <end position="130"/>
    </location>
</feature>
<dbReference type="Proteomes" id="UP000239724">
    <property type="component" value="Unassembled WGS sequence"/>
</dbReference>
<dbReference type="InterPro" id="IPR051401">
    <property type="entry name" value="GtrA_CellWall_Glycosyl"/>
</dbReference>
<dbReference type="GO" id="GO:0000271">
    <property type="term" value="P:polysaccharide biosynthetic process"/>
    <property type="evidence" value="ECO:0007669"/>
    <property type="project" value="InterPro"/>
</dbReference>
<organism evidence="8 9">
    <name type="scientific">Rhodopila globiformis</name>
    <name type="common">Rhodopseudomonas globiformis</name>
    <dbReference type="NCBI Taxonomy" id="1071"/>
    <lineage>
        <taxon>Bacteria</taxon>
        <taxon>Pseudomonadati</taxon>
        <taxon>Pseudomonadota</taxon>
        <taxon>Alphaproteobacteria</taxon>
        <taxon>Acetobacterales</taxon>
        <taxon>Acetobacteraceae</taxon>
        <taxon>Rhodopila</taxon>
    </lineage>
</organism>
<keyword evidence="5 6" id="KW-0472">Membrane</keyword>
<evidence type="ECO:0000256" key="2">
    <source>
        <dbReference type="ARBA" id="ARBA00009399"/>
    </source>
</evidence>
<evidence type="ECO:0000313" key="9">
    <source>
        <dbReference type="Proteomes" id="UP000239724"/>
    </source>
</evidence>
<gene>
    <name evidence="8" type="ORF">CCS01_21620</name>
</gene>
<comment type="caution">
    <text evidence="8">The sequence shown here is derived from an EMBL/GenBank/DDBJ whole genome shotgun (WGS) entry which is preliminary data.</text>
</comment>
<dbReference type="AlphaFoldDB" id="A0A2S6N478"/>
<accession>A0A2S6N478</accession>
<feature type="transmembrane region" description="Helical" evidence="6">
    <location>
        <begin position="12"/>
        <end position="34"/>
    </location>
</feature>
<dbReference type="PANTHER" id="PTHR38459:SF1">
    <property type="entry name" value="PROPHAGE BACTOPRENOL-LINKED GLUCOSE TRANSLOCASE HOMOLOG"/>
    <property type="match status" value="1"/>
</dbReference>
<evidence type="ECO:0000256" key="4">
    <source>
        <dbReference type="ARBA" id="ARBA00022989"/>
    </source>
</evidence>